<keyword evidence="2" id="KW-1185">Reference proteome</keyword>
<organism evidence="1 2">
    <name type="scientific">Streptomyces alanosinicus</name>
    <dbReference type="NCBI Taxonomy" id="68171"/>
    <lineage>
        <taxon>Bacteria</taxon>
        <taxon>Bacillati</taxon>
        <taxon>Actinomycetota</taxon>
        <taxon>Actinomycetes</taxon>
        <taxon>Kitasatosporales</taxon>
        <taxon>Streptomycetaceae</taxon>
        <taxon>Streptomyces</taxon>
    </lineage>
</organism>
<reference evidence="1" key="2">
    <citation type="submission" date="2020-09" db="EMBL/GenBank/DDBJ databases">
        <authorList>
            <person name="Sun Q."/>
            <person name="Ohkuma M."/>
        </authorList>
    </citation>
    <scope>NUCLEOTIDE SEQUENCE</scope>
    <source>
        <strain evidence="1">JCM 4714</strain>
    </source>
</reference>
<gene>
    <name evidence="1" type="ORF">GCM10010339_73090</name>
</gene>
<dbReference type="Proteomes" id="UP000655443">
    <property type="component" value="Unassembled WGS sequence"/>
</dbReference>
<dbReference type="AlphaFoldDB" id="A0A918YQH3"/>
<comment type="caution">
    <text evidence="1">The sequence shown here is derived from an EMBL/GenBank/DDBJ whole genome shotgun (WGS) entry which is preliminary data.</text>
</comment>
<accession>A0A918YQH3</accession>
<protein>
    <submittedName>
        <fullName evidence="1">Uncharacterized protein</fullName>
    </submittedName>
</protein>
<proteinExistence type="predicted"/>
<reference evidence="1" key="1">
    <citation type="journal article" date="2014" name="Int. J. Syst. Evol. Microbiol.">
        <title>Complete genome sequence of Corynebacterium casei LMG S-19264T (=DSM 44701T), isolated from a smear-ripened cheese.</title>
        <authorList>
            <consortium name="US DOE Joint Genome Institute (JGI-PGF)"/>
            <person name="Walter F."/>
            <person name="Albersmeier A."/>
            <person name="Kalinowski J."/>
            <person name="Ruckert C."/>
        </authorList>
    </citation>
    <scope>NUCLEOTIDE SEQUENCE</scope>
    <source>
        <strain evidence="1">JCM 4714</strain>
    </source>
</reference>
<evidence type="ECO:0000313" key="1">
    <source>
        <dbReference type="EMBL" id="GHE11844.1"/>
    </source>
</evidence>
<name>A0A918YQH3_9ACTN</name>
<dbReference type="EMBL" id="BMVG01000030">
    <property type="protein sequence ID" value="GHE11844.1"/>
    <property type="molecule type" value="Genomic_DNA"/>
</dbReference>
<sequence>MLWVIVAEPAAQPDEAEGVARPVAVSLGGGDGVPGGAVADGAESD</sequence>
<evidence type="ECO:0000313" key="2">
    <source>
        <dbReference type="Proteomes" id="UP000655443"/>
    </source>
</evidence>